<feature type="domain" description="SWIM-type" evidence="3">
    <location>
        <begin position="17"/>
        <end position="58"/>
    </location>
</feature>
<dbReference type="STRING" id="200324.A0A2N5VWP8"/>
<evidence type="ECO:0000313" key="5">
    <source>
        <dbReference type="Proteomes" id="UP000235388"/>
    </source>
</evidence>
<feature type="region of interest" description="Disordered" evidence="2">
    <location>
        <begin position="127"/>
        <end position="216"/>
    </location>
</feature>
<proteinExistence type="predicted"/>
<feature type="compositionally biased region" description="Basic residues" evidence="2">
    <location>
        <begin position="150"/>
        <end position="166"/>
    </location>
</feature>
<sequence length="272" mass="29807">MGGYTISSFSNPTVRRYTVKTTLSKATSKVQLMSCSCQHFTRFGSACKHLYYIKQTHNIPVVERAMLPLPSNTVSSAVLPPHHSLTCLEGSHIDLTNEETNETSISNQGEDSDIEIVKSSLPCGKIIDTYRPPQRAKQNLNKPPSNDKRVPKKPRVANPPKSRKRPAASCPATCHTPFASESRSPPGSQTMHATTRCPTTPESGQTSKPGSNNTPQEMYRLKYNTVTSAMVALRQIVTALRLAKGRKEMVGRATPAKLADFVLDGETLLIMV</sequence>
<keyword evidence="1" id="KW-0863">Zinc-finger</keyword>
<keyword evidence="5" id="KW-1185">Reference proteome</keyword>
<dbReference type="Proteomes" id="UP000235388">
    <property type="component" value="Unassembled WGS sequence"/>
</dbReference>
<feature type="compositionally biased region" description="Polar residues" evidence="2">
    <location>
        <begin position="179"/>
        <end position="216"/>
    </location>
</feature>
<keyword evidence="1" id="KW-0479">Metal-binding</keyword>
<evidence type="ECO:0000256" key="2">
    <source>
        <dbReference type="SAM" id="MobiDB-lite"/>
    </source>
</evidence>
<reference evidence="4 5" key="1">
    <citation type="submission" date="2017-11" db="EMBL/GenBank/DDBJ databases">
        <title>De novo assembly and phasing of dikaryotic genomes from two isolates of Puccinia coronata f. sp. avenae, the causal agent of oat crown rust.</title>
        <authorList>
            <person name="Miller M.E."/>
            <person name="Zhang Y."/>
            <person name="Omidvar V."/>
            <person name="Sperschneider J."/>
            <person name="Schwessinger B."/>
            <person name="Raley C."/>
            <person name="Palmer J.M."/>
            <person name="Garnica D."/>
            <person name="Upadhyaya N."/>
            <person name="Rathjen J."/>
            <person name="Taylor J.M."/>
            <person name="Park R.F."/>
            <person name="Dodds P.N."/>
            <person name="Hirsch C.D."/>
            <person name="Kianian S.F."/>
            <person name="Figueroa M."/>
        </authorList>
    </citation>
    <scope>NUCLEOTIDE SEQUENCE [LARGE SCALE GENOMIC DNA]</scope>
    <source>
        <strain evidence="4">12NC29</strain>
    </source>
</reference>
<dbReference type="PROSITE" id="PS50966">
    <property type="entry name" value="ZF_SWIM"/>
    <property type="match status" value="1"/>
</dbReference>
<evidence type="ECO:0000259" key="3">
    <source>
        <dbReference type="PROSITE" id="PS50966"/>
    </source>
</evidence>
<evidence type="ECO:0000256" key="1">
    <source>
        <dbReference type="PROSITE-ProRule" id="PRU00325"/>
    </source>
</evidence>
<dbReference type="OrthoDB" id="2517495at2759"/>
<gene>
    <name evidence="4" type="ORF">PCANC_04735</name>
</gene>
<dbReference type="GO" id="GO:0008270">
    <property type="term" value="F:zinc ion binding"/>
    <property type="evidence" value="ECO:0007669"/>
    <property type="project" value="UniProtKB-KW"/>
</dbReference>
<organism evidence="4 5">
    <name type="scientific">Puccinia coronata f. sp. avenae</name>
    <dbReference type="NCBI Taxonomy" id="200324"/>
    <lineage>
        <taxon>Eukaryota</taxon>
        <taxon>Fungi</taxon>
        <taxon>Dikarya</taxon>
        <taxon>Basidiomycota</taxon>
        <taxon>Pucciniomycotina</taxon>
        <taxon>Pucciniomycetes</taxon>
        <taxon>Pucciniales</taxon>
        <taxon>Pucciniaceae</taxon>
        <taxon>Puccinia</taxon>
    </lineage>
</organism>
<keyword evidence="1" id="KW-0862">Zinc</keyword>
<protein>
    <recommendedName>
        <fullName evidence="3">SWIM-type domain-containing protein</fullName>
    </recommendedName>
</protein>
<dbReference type="AlphaFoldDB" id="A0A2N5VWP8"/>
<dbReference type="EMBL" id="PGCJ01000046">
    <property type="protein sequence ID" value="PLW54415.1"/>
    <property type="molecule type" value="Genomic_DNA"/>
</dbReference>
<dbReference type="InterPro" id="IPR007527">
    <property type="entry name" value="Znf_SWIM"/>
</dbReference>
<name>A0A2N5VWP8_9BASI</name>
<comment type="caution">
    <text evidence="4">The sequence shown here is derived from an EMBL/GenBank/DDBJ whole genome shotgun (WGS) entry which is preliminary data.</text>
</comment>
<accession>A0A2N5VWP8</accession>
<evidence type="ECO:0000313" key="4">
    <source>
        <dbReference type="EMBL" id="PLW54415.1"/>
    </source>
</evidence>